<dbReference type="OrthoDB" id="5694214at2"/>
<feature type="chain" id="PRO_5026357840" evidence="6">
    <location>
        <begin position="18"/>
        <end position="594"/>
    </location>
</feature>
<dbReference type="Pfam" id="PF07980">
    <property type="entry name" value="SusD_RagB"/>
    <property type="match status" value="1"/>
</dbReference>
<proteinExistence type="inferred from homology"/>
<name>A0A6I4IGP2_9SPHI</name>
<evidence type="ECO:0000256" key="1">
    <source>
        <dbReference type="ARBA" id="ARBA00004442"/>
    </source>
</evidence>
<comment type="similarity">
    <text evidence="2">Belongs to the SusD family.</text>
</comment>
<evidence type="ECO:0000256" key="5">
    <source>
        <dbReference type="ARBA" id="ARBA00023237"/>
    </source>
</evidence>
<accession>A0A6I4IGP2</accession>
<dbReference type="PROSITE" id="PS51257">
    <property type="entry name" value="PROKAR_LIPOPROTEIN"/>
    <property type="match status" value="1"/>
</dbReference>
<sequence length="594" mass="66486">MKRKHIILILLACISFAACEKLDQQPQSTPSKEIVFGTESGLRIATNAFYSLDFLPKNSTSQDAMSDYLAVKAVPDFIRPGAFGANNSSGWVWRDLRQINYFIENCNNPAVPVAVRKNYLGIARYFRAYFYMEKVKRFGDVPWINKALNADDPALTAGRDSRAMVMDSVLADLDYACTNIQATNDPSRTTVTKWVAYAYKSRVCLFEGTFRKYHTNLGLTATADRWLNEAVSAADQIMKNGGFSLNTTGGPGASYRQVFTSSAPNSQEVLQAAVADASLGILNEANWWWTSGTYGAKASFIRTFINTYLKIDGTPFTNDPAYRTTLFKDEVKNRDLRLNQTIRMGDYKRLRNGQLVPAPPVFSYTFTGYQPIKWTLDDESLDAGALNTNAVSLFRYAEVLLNFAEAKAELGTLTNAEWAATIGALRARAGITGGLANKPTVVDQYLVDNYFPGITDPTILEIRRERGIELSLEGFRFSDLLRWKRGQLMEQEWNGFYVPSLNTPMDLNEDGILDVAFYQGTQPAAVAGVTYVNVSPRIGTANAVNSQLLKNGTSGELIWMNEIPRKWDERNYYYPIPLADLQRNPNLKQNQGWQ</sequence>
<gene>
    <name evidence="8" type="ORF">GO816_16390</name>
</gene>
<dbReference type="RefSeq" id="WP_157543036.1">
    <property type="nucleotide sequence ID" value="NZ_WQLA01000007.1"/>
</dbReference>
<comment type="subcellular location">
    <subcellularLocation>
        <location evidence="1">Cell outer membrane</location>
    </subcellularLocation>
</comment>
<evidence type="ECO:0000259" key="7">
    <source>
        <dbReference type="Pfam" id="PF07980"/>
    </source>
</evidence>
<evidence type="ECO:0000256" key="6">
    <source>
        <dbReference type="SAM" id="SignalP"/>
    </source>
</evidence>
<keyword evidence="3 6" id="KW-0732">Signal</keyword>
<keyword evidence="4" id="KW-0472">Membrane</keyword>
<dbReference type="InterPro" id="IPR011990">
    <property type="entry name" value="TPR-like_helical_dom_sf"/>
</dbReference>
<keyword evidence="9" id="KW-1185">Reference proteome</keyword>
<keyword evidence="5" id="KW-0998">Cell outer membrane</keyword>
<dbReference type="Pfam" id="PF12771">
    <property type="entry name" value="SusD-like_2"/>
    <property type="match status" value="1"/>
</dbReference>
<evidence type="ECO:0000256" key="4">
    <source>
        <dbReference type="ARBA" id="ARBA00023136"/>
    </source>
</evidence>
<comment type="caution">
    <text evidence="8">The sequence shown here is derived from an EMBL/GenBank/DDBJ whole genome shotgun (WGS) entry which is preliminary data.</text>
</comment>
<dbReference type="SUPFAM" id="SSF48452">
    <property type="entry name" value="TPR-like"/>
    <property type="match status" value="1"/>
</dbReference>
<dbReference type="Proteomes" id="UP000434850">
    <property type="component" value="Unassembled WGS sequence"/>
</dbReference>
<protein>
    <submittedName>
        <fullName evidence="8">RagB/SusD family nutrient uptake outer membrane protein</fullName>
    </submittedName>
</protein>
<evidence type="ECO:0000256" key="3">
    <source>
        <dbReference type="ARBA" id="ARBA00022729"/>
    </source>
</evidence>
<dbReference type="InterPro" id="IPR041662">
    <property type="entry name" value="SusD-like_2"/>
</dbReference>
<evidence type="ECO:0000256" key="2">
    <source>
        <dbReference type="ARBA" id="ARBA00006275"/>
    </source>
</evidence>
<dbReference type="EMBL" id="WQLA01000007">
    <property type="protein sequence ID" value="MVN92716.1"/>
    <property type="molecule type" value="Genomic_DNA"/>
</dbReference>
<dbReference type="AlphaFoldDB" id="A0A6I4IGP2"/>
<feature type="signal peptide" evidence="6">
    <location>
        <begin position="1"/>
        <end position="17"/>
    </location>
</feature>
<feature type="domain" description="RagB/SusD" evidence="7">
    <location>
        <begin position="265"/>
        <end position="593"/>
    </location>
</feature>
<evidence type="ECO:0000313" key="9">
    <source>
        <dbReference type="Proteomes" id="UP000434850"/>
    </source>
</evidence>
<organism evidence="8 9">
    <name type="scientific">Mucilaginibacter aquatilis</name>
    <dbReference type="NCBI Taxonomy" id="1517760"/>
    <lineage>
        <taxon>Bacteria</taxon>
        <taxon>Pseudomonadati</taxon>
        <taxon>Bacteroidota</taxon>
        <taxon>Sphingobacteriia</taxon>
        <taxon>Sphingobacteriales</taxon>
        <taxon>Sphingobacteriaceae</taxon>
        <taxon>Mucilaginibacter</taxon>
    </lineage>
</organism>
<dbReference type="GO" id="GO:0009279">
    <property type="term" value="C:cell outer membrane"/>
    <property type="evidence" value="ECO:0007669"/>
    <property type="project" value="UniProtKB-SubCell"/>
</dbReference>
<evidence type="ECO:0000313" key="8">
    <source>
        <dbReference type="EMBL" id="MVN92716.1"/>
    </source>
</evidence>
<dbReference type="InterPro" id="IPR012944">
    <property type="entry name" value="SusD_RagB_dom"/>
</dbReference>
<dbReference type="Gene3D" id="1.25.40.390">
    <property type="match status" value="1"/>
</dbReference>
<reference evidence="8 9" key="1">
    <citation type="submission" date="2019-12" db="EMBL/GenBank/DDBJ databases">
        <title>Mucilaginibacter sp. HME9299 genome sequencing and assembly.</title>
        <authorList>
            <person name="Kang H."/>
            <person name="Kim H."/>
            <person name="Joh K."/>
        </authorList>
    </citation>
    <scope>NUCLEOTIDE SEQUENCE [LARGE SCALE GENOMIC DNA]</scope>
    <source>
        <strain evidence="8 9">HME9299</strain>
    </source>
</reference>